<dbReference type="InterPro" id="IPR010982">
    <property type="entry name" value="Lambda_DNA-bd_dom_sf"/>
</dbReference>
<proteinExistence type="predicted"/>
<dbReference type="SMART" id="SM00530">
    <property type="entry name" value="HTH_XRE"/>
    <property type="match status" value="1"/>
</dbReference>
<evidence type="ECO:0000259" key="1">
    <source>
        <dbReference type="PROSITE" id="PS50943"/>
    </source>
</evidence>
<dbReference type="AlphaFoldDB" id="A0A0R1KPD1"/>
<dbReference type="PATRIC" id="fig|1423788.3.peg.864"/>
<accession>A0A0R1KPD1</accession>
<dbReference type="InterPro" id="IPR001387">
    <property type="entry name" value="Cro/C1-type_HTH"/>
</dbReference>
<feature type="domain" description="HTH cro/C1-type" evidence="1">
    <location>
        <begin position="12"/>
        <end position="64"/>
    </location>
</feature>
<reference evidence="2 3" key="1">
    <citation type="journal article" date="2015" name="Genome Announc.">
        <title>Expanding the biotechnology potential of lactobacilli through comparative genomics of 213 strains and associated genera.</title>
        <authorList>
            <person name="Sun Z."/>
            <person name="Harris H.M."/>
            <person name="McCann A."/>
            <person name="Guo C."/>
            <person name="Argimon S."/>
            <person name="Zhang W."/>
            <person name="Yang X."/>
            <person name="Jeffery I.B."/>
            <person name="Cooney J.C."/>
            <person name="Kagawa T.F."/>
            <person name="Liu W."/>
            <person name="Song Y."/>
            <person name="Salvetti E."/>
            <person name="Wrobel A."/>
            <person name="Rasinkangas P."/>
            <person name="Parkhill J."/>
            <person name="Rea M.C."/>
            <person name="O'Sullivan O."/>
            <person name="Ritari J."/>
            <person name="Douillard F.P."/>
            <person name="Paul Ross R."/>
            <person name="Yang R."/>
            <person name="Briner A.E."/>
            <person name="Felis G.E."/>
            <person name="de Vos W.M."/>
            <person name="Barrangou R."/>
            <person name="Klaenhammer T.R."/>
            <person name="Caufield P.W."/>
            <person name="Cui Y."/>
            <person name="Zhang H."/>
            <person name="O'Toole P.W."/>
        </authorList>
    </citation>
    <scope>NUCLEOTIDE SEQUENCE [LARGE SCALE GENOMIC DNA]</scope>
    <source>
        <strain evidence="2 3">DSM 19674</strain>
    </source>
</reference>
<keyword evidence="3" id="KW-1185">Reference proteome</keyword>
<sequence>MENIVMTTFERIKKVSKEQGYSLTKLNDKAGLGTNSIYHWKTKTPSTESLSKVANVLHVSVDYLLGKTDDPDVNTKSKKVDIKDAMQDDYTVMSYGGREIPPEELEMIRRILDGGK</sequence>
<protein>
    <submittedName>
        <fullName evidence="2">Transcription regulator</fullName>
    </submittedName>
</protein>
<dbReference type="EMBL" id="AZDY01000001">
    <property type="protein sequence ID" value="KRK85036.1"/>
    <property type="molecule type" value="Genomic_DNA"/>
</dbReference>
<evidence type="ECO:0000313" key="2">
    <source>
        <dbReference type="EMBL" id="KRK85036.1"/>
    </source>
</evidence>
<dbReference type="GO" id="GO:0003677">
    <property type="term" value="F:DNA binding"/>
    <property type="evidence" value="ECO:0007669"/>
    <property type="project" value="InterPro"/>
</dbReference>
<evidence type="ECO:0000313" key="3">
    <source>
        <dbReference type="Proteomes" id="UP000051515"/>
    </source>
</evidence>
<dbReference type="Gene3D" id="1.10.260.40">
    <property type="entry name" value="lambda repressor-like DNA-binding domains"/>
    <property type="match status" value="1"/>
</dbReference>
<dbReference type="Proteomes" id="UP000051515">
    <property type="component" value="Unassembled WGS sequence"/>
</dbReference>
<dbReference type="Pfam" id="PF01381">
    <property type="entry name" value="HTH_3"/>
    <property type="match status" value="1"/>
</dbReference>
<name>A0A0R1KPD1_9LACO</name>
<dbReference type="SUPFAM" id="SSF47413">
    <property type="entry name" value="lambda repressor-like DNA-binding domains"/>
    <property type="match status" value="1"/>
</dbReference>
<dbReference type="PROSITE" id="PS50943">
    <property type="entry name" value="HTH_CROC1"/>
    <property type="match status" value="1"/>
</dbReference>
<organism evidence="2 3">
    <name type="scientific">Companilactobacillus bobalius DSM 19674</name>
    <dbReference type="NCBI Taxonomy" id="1423788"/>
    <lineage>
        <taxon>Bacteria</taxon>
        <taxon>Bacillati</taxon>
        <taxon>Bacillota</taxon>
        <taxon>Bacilli</taxon>
        <taxon>Lactobacillales</taxon>
        <taxon>Lactobacillaceae</taxon>
        <taxon>Companilactobacillus</taxon>
        <taxon>Companilactobacillus bobalius</taxon>
    </lineage>
</organism>
<dbReference type="CDD" id="cd00093">
    <property type="entry name" value="HTH_XRE"/>
    <property type="match status" value="1"/>
</dbReference>
<comment type="caution">
    <text evidence="2">The sequence shown here is derived from an EMBL/GenBank/DDBJ whole genome shotgun (WGS) entry which is preliminary data.</text>
</comment>
<dbReference type="STRING" id="1423788.FC78_GL000839"/>
<gene>
    <name evidence="2" type="ORF">FC78_GL000839</name>
</gene>